<sequence length="475" mass="52773">MAEASTEYSQAVNRLHASFRALQHAGDLLKQKGHAEAKTEKHLPALKAHIARFLKQTWPPRVLIGIAKLYMDVASVTKWYLESGMTDILAMFQMSGIDVVFNDLASSTFFLADENCHLLVRVRPCIKKSIGKMLDICSELREGCKKSVPQDKLHAVLMAYVIVVVWLTQQEHLLVYLSLANQDVVERYLGDLSQYCKKVANATVVDRMLLLVQCEEKNSEIGKLVTQITKEAKKALKKAKRQQEKADQEDSSIEQEPSKAAEEGALVAAPPVNNTRRQYPTDRTMANALHKIEHALHLDDVSLSLCPSSAGRHHSAEVGQPFERGLTGSNPLQRTRNPEKVHEETHIAERRHREEEERANALIAEREAFERTHPTASGPPDAVPIPPASLDLSTVPHRASLDEAAHGDHAKHHHAIEKGATTPDLDGVTHIPEKQLPPRLDRMEHTALRPSDPNDYKSMDGKPLPLGAAGDDAML</sequence>
<keyword evidence="3" id="KW-1185">Reference proteome</keyword>
<name>A0A9P7B3K3_RHOMI</name>
<feature type="region of interest" description="Disordered" evidence="1">
    <location>
        <begin position="370"/>
        <end position="392"/>
    </location>
</feature>
<organism evidence="2 3">
    <name type="scientific">Rhodotorula mucilaginosa</name>
    <name type="common">Yeast</name>
    <name type="synonym">Rhodotorula rubra</name>
    <dbReference type="NCBI Taxonomy" id="5537"/>
    <lineage>
        <taxon>Eukaryota</taxon>
        <taxon>Fungi</taxon>
        <taxon>Dikarya</taxon>
        <taxon>Basidiomycota</taxon>
        <taxon>Pucciniomycotina</taxon>
        <taxon>Microbotryomycetes</taxon>
        <taxon>Sporidiobolales</taxon>
        <taxon>Sporidiobolaceae</taxon>
        <taxon>Rhodotorula</taxon>
    </lineage>
</organism>
<protein>
    <submittedName>
        <fullName evidence="2">Uncharacterized protein</fullName>
    </submittedName>
</protein>
<dbReference type="Proteomes" id="UP000777482">
    <property type="component" value="Unassembled WGS sequence"/>
</dbReference>
<accession>A0A9P7B3K3</accession>
<feature type="compositionally biased region" description="Basic and acidic residues" evidence="1">
    <location>
        <begin position="336"/>
        <end position="358"/>
    </location>
</feature>
<evidence type="ECO:0000313" key="2">
    <source>
        <dbReference type="EMBL" id="KAG0656403.1"/>
    </source>
</evidence>
<dbReference type="OrthoDB" id="2522885at2759"/>
<proteinExistence type="predicted"/>
<dbReference type="EMBL" id="PUHQ01000098">
    <property type="protein sequence ID" value="KAG0656403.1"/>
    <property type="molecule type" value="Genomic_DNA"/>
</dbReference>
<evidence type="ECO:0000256" key="1">
    <source>
        <dbReference type="SAM" id="MobiDB-lite"/>
    </source>
</evidence>
<comment type="caution">
    <text evidence="2">The sequence shown here is derived from an EMBL/GenBank/DDBJ whole genome shotgun (WGS) entry which is preliminary data.</text>
</comment>
<dbReference type="AlphaFoldDB" id="A0A9P7B3K3"/>
<feature type="compositionally biased region" description="Basic and acidic residues" evidence="1">
    <location>
        <begin position="439"/>
        <end position="460"/>
    </location>
</feature>
<feature type="region of interest" description="Disordered" evidence="1">
    <location>
        <begin position="418"/>
        <end position="475"/>
    </location>
</feature>
<feature type="region of interest" description="Disordered" evidence="1">
    <location>
        <begin position="312"/>
        <end position="358"/>
    </location>
</feature>
<gene>
    <name evidence="2" type="ORF">C6P46_007123</name>
</gene>
<reference evidence="2 3" key="1">
    <citation type="submission" date="2020-11" db="EMBL/GenBank/DDBJ databases">
        <title>Kefir isolates.</title>
        <authorList>
            <person name="Marcisauskas S."/>
            <person name="Kim Y."/>
            <person name="Blasche S."/>
        </authorList>
    </citation>
    <scope>NUCLEOTIDE SEQUENCE [LARGE SCALE GENOMIC DNA]</scope>
    <source>
        <strain evidence="2 3">KR</strain>
    </source>
</reference>
<evidence type="ECO:0000313" key="3">
    <source>
        <dbReference type="Proteomes" id="UP000777482"/>
    </source>
</evidence>
<feature type="region of interest" description="Disordered" evidence="1">
    <location>
        <begin position="239"/>
        <end position="263"/>
    </location>
</feature>